<feature type="transmembrane region" description="Helical" evidence="1">
    <location>
        <begin position="17"/>
        <end position="36"/>
    </location>
</feature>
<protein>
    <recommendedName>
        <fullName evidence="3">Methyltransferase type 11 domain-containing protein</fullName>
    </recommendedName>
</protein>
<dbReference type="AlphaFoldDB" id="A0A0F9K7S8"/>
<evidence type="ECO:0008006" key="3">
    <source>
        <dbReference type="Google" id="ProtNLM"/>
    </source>
</evidence>
<keyword evidence="1" id="KW-0812">Transmembrane</keyword>
<dbReference type="PANTHER" id="PTHR45128:SF1">
    <property type="entry name" value="S-ADENOSYLMETHIONINE-DEPENDENT METHYLTRANSFERASE RV2258C"/>
    <property type="match status" value="1"/>
</dbReference>
<dbReference type="CDD" id="cd02440">
    <property type="entry name" value="AdoMet_MTases"/>
    <property type="match status" value="1"/>
</dbReference>
<gene>
    <name evidence="2" type="ORF">LCGC14_1362360</name>
</gene>
<dbReference type="SUPFAM" id="SSF53335">
    <property type="entry name" value="S-adenosyl-L-methionine-dependent methyltransferases"/>
    <property type="match status" value="1"/>
</dbReference>
<keyword evidence="1" id="KW-0472">Membrane</keyword>
<sequence>MKKVTPKVFRSYIPKRFHLYSGFGPYIIPLFGKMYFGRIKRIIKFFLKFDLKFSKVLEVGGGFGLFSTNFKLNFPESDFYLLDLYPYDVFKAVENAIKTKLNLKINYLFECDIQKKTTFKDNSFDLIFALDVLEHLEDSNLALNELIRITKQEGLIFISVPTEGKLIQIFRRLYNKVKTVETNPHWLGKIKSEKEFYQCLKNLRVNILWKKRYPYNFLPKVFSYDIFYLIQK</sequence>
<comment type="caution">
    <text evidence="2">The sequence shown here is derived from an EMBL/GenBank/DDBJ whole genome shotgun (WGS) entry which is preliminary data.</text>
</comment>
<organism evidence="2">
    <name type="scientific">marine sediment metagenome</name>
    <dbReference type="NCBI Taxonomy" id="412755"/>
    <lineage>
        <taxon>unclassified sequences</taxon>
        <taxon>metagenomes</taxon>
        <taxon>ecological metagenomes</taxon>
    </lineage>
</organism>
<dbReference type="PANTHER" id="PTHR45128">
    <property type="entry name" value="METHYLTRANSFERASE TYPE 11"/>
    <property type="match status" value="1"/>
</dbReference>
<dbReference type="Gene3D" id="3.40.50.150">
    <property type="entry name" value="Vaccinia Virus protein VP39"/>
    <property type="match status" value="1"/>
</dbReference>
<reference evidence="2" key="1">
    <citation type="journal article" date="2015" name="Nature">
        <title>Complex archaea that bridge the gap between prokaryotes and eukaryotes.</title>
        <authorList>
            <person name="Spang A."/>
            <person name="Saw J.H."/>
            <person name="Jorgensen S.L."/>
            <person name="Zaremba-Niedzwiedzka K."/>
            <person name="Martijn J."/>
            <person name="Lind A.E."/>
            <person name="van Eijk R."/>
            <person name="Schleper C."/>
            <person name="Guy L."/>
            <person name="Ettema T.J."/>
        </authorList>
    </citation>
    <scope>NUCLEOTIDE SEQUENCE</scope>
</reference>
<evidence type="ECO:0000256" key="1">
    <source>
        <dbReference type="SAM" id="Phobius"/>
    </source>
</evidence>
<name>A0A0F9K7S8_9ZZZZ</name>
<dbReference type="InterPro" id="IPR053173">
    <property type="entry name" value="SAM-binding_MTase"/>
</dbReference>
<dbReference type="InterPro" id="IPR029063">
    <property type="entry name" value="SAM-dependent_MTases_sf"/>
</dbReference>
<accession>A0A0F9K7S8</accession>
<evidence type="ECO:0000313" key="2">
    <source>
        <dbReference type="EMBL" id="KKM78204.1"/>
    </source>
</evidence>
<keyword evidence="1" id="KW-1133">Transmembrane helix</keyword>
<proteinExistence type="predicted"/>
<dbReference type="Pfam" id="PF13489">
    <property type="entry name" value="Methyltransf_23"/>
    <property type="match status" value="1"/>
</dbReference>
<dbReference type="EMBL" id="LAZR01008527">
    <property type="protein sequence ID" value="KKM78204.1"/>
    <property type="molecule type" value="Genomic_DNA"/>
</dbReference>